<protein>
    <submittedName>
        <fullName evidence="1">Uncharacterized protein</fullName>
    </submittedName>
</protein>
<reference evidence="1" key="1">
    <citation type="submission" date="2014-09" db="EMBL/GenBank/DDBJ databases">
        <authorList>
            <person name="Magalhaes I.L.F."/>
            <person name="Oliveira U."/>
            <person name="Santos F.R."/>
            <person name="Vidigal T.H.D.A."/>
            <person name="Brescovit A.D."/>
            <person name="Santos A.J."/>
        </authorList>
    </citation>
    <scope>NUCLEOTIDE SEQUENCE</scope>
    <source>
        <tissue evidence="1">Shoot tissue taken approximately 20 cm above the soil surface</tissue>
    </source>
</reference>
<name>A0A0A8Z7N2_ARUDO</name>
<reference evidence="1" key="2">
    <citation type="journal article" date="2015" name="Data Brief">
        <title>Shoot transcriptome of the giant reed, Arundo donax.</title>
        <authorList>
            <person name="Barrero R.A."/>
            <person name="Guerrero F.D."/>
            <person name="Moolhuijzen P."/>
            <person name="Goolsby J.A."/>
            <person name="Tidwell J."/>
            <person name="Bellgard S.E."/>
            <person name="Bellgard M.I."/>
        </authorList>
    </citation>
    <scope>NUCLEOTIDE SEQUENCE</scope>
    <source>
        <tissue evidence="1">Shoot tissue taken approximately 20 cm above the soil surface</tissue>
    </source>
</reference>
<proteinExistence type="predicted"/>
<sequence length="39" mass="4495">MYHQASVYSLLACVSMVYHSILSCFYVVPCYCWLTWLGG</sequence>
<evidence type="ECO:0000313" key="1">
    <source>
        <dbReference type="EMBL" id="JAD33648.1"/>
    </source>
</evidence>
<dbReference type="EMBL" id="GBRH01264247">
    <property type="protein sequence ID" value="JAD33648.1"/>
    <property type="molecule type" value="Transcribed_RNA"/>
</dbReference>
<accession>A0A0A8Z7N2</accession>
<dbReference type="AlphaFoldDB" id="A0A0A8Z7N2"/>
<organism evidence="1">
    <name type="scientific">Arundo donax</name>
    <name type="common">Giant reed</name>
    <name type="synonym">Donax arundinaceus</name>
    <dbReference type="NCBI Taxonomy" id="35708"/>
    <lineage>
        <taxon>Eukaryota</taxon>
        <taxon>Viridiplantae</taxon>
        <taxon>Streptophyta</taxon>
        <taxon>Embryophyta</taxon>
        <taxon>Tracheophyta</taxon>
        <taxon>Spermatophyta</taxon>
        <taxon>Magnoliopsida</taxon>
        <taxon>Liliopsida</taxon>
        <taxon>Poales</taxon>
        <taxon>Poaceae</taxon>
        <taxon>PACMAD clade</taxon>
        <taxon>Arundinoideae</taxon>
        <taxon>Arundineae</taxon>
        <taxon>Arundo</taxon>
    </lineage>
</organism>